<feature type="non-terminal residue" evidence="1">
    <location>
        <position position="1"/>
    </location>
</feature>
<keyword evidence="2" id="KW-1185">Reference proteome</keyword>
<organism evidence="1 2">
    <name type="scientific">Racocetra persica</name>
    <dbReference type="NCBI Taxonomy" id="160502"/>
    <lineage>
        <taxon>Eukaryota</taxon>
        <taxon>Fungi</taxon>
        <taxon>Fungi incertae sedis</taxon>
        <taxon>Mucoromycota</taxon>
        <taxon>Glomeromycotina</taxon>
        <taxon>Glomeromycetes</taxon>
        <taxon>Diversisporales</taxon>
        <taxon>Gigasporaceae</taxon>
        <taxon>Racocetra</taxon>
    </lineage>
</organism>
<reference evidence="1" key="1">
    <citation type="submission" date="2021-06" db="EMBL/GenBank/DDBJ databases">
        <authorList>
            <person name="Kallberg Y."/>
            <person name="Tangrot J."/>
            <person name="Rosling A."/>
        </authorList>
    </citation>
    <scope>NUCLEOTIDE SEQUENCE</scope>
    <source>
        <strain evidence="1">MA461A</strain>
    </source>
</reference>
<evidence type="ECO:0000313" key="2">
    <source>
        <dbReference type="Proteomes" id="UP000789920"/>
    </source>
</evidence>
<evidence type="ECO:0000313" key="1">
    <source>
        <dbReference type="EMBL" id="CAG8642887.1"/>
    </source>
</evidence>
<sequence length="263" mass="30119">LGFDPPPTIHVNTAYNYLKVLGYEFSRTKKGIYIDGHERDDIVAYRVVFLDRMLELEKLMPVFDGENMEIEIWPELSPGENFIYLLYMINIYFLRMMGEQPLRKKGKERSLHVSEFLTDICGHLKLDASSPNYLKKACVIITLDTNGDSWWTAEDLIAQVRDKVIPIFKEQFPGAVAVFAFNNATSHAAFAPDALVAKRMNKRSKGKQPKMRSTTFRSEITQDIVFPLNHPDALLRGQPKGLQVVLSERKLWREVSVGGNDYC</sequence>
<comment type="caution">
    <text evidence="1">The sequence shown here is derived from an EMBL/GenBank/DDBJ whole genome shotgun (WGS) entry which is preliminary data.</text>
</comment>
<name>A0ACA9NGR4_9GLOM</name>
<accession>A0ACA9NGR4</accession>
<dbReference type="EMBL" id="CAJVQC010012890">
    <property type="protein sequence ID" value="CAG8642887.1"/>
    <property type="molecule type" value="Genomic_DNA"/>
</dbReference>
<gene>
    <name evidence="1" type="ORF">RPERSI_LOCUS7554</name>
</gene>
<proteinExistence type="predicted"/>
<dbReference type="Proteomes" id="UP000789920">
    <property type="component" value="Unassembled WGS sequence"/>
</dbReference>
<protein>
    <submittedName>
        <fullName evidence="1">17739_t:CDS:1</fullName>
    </submittedName>
</protein>